<gene>
    <name evidence="3" type="ORF">HYFRA_00000643</name>
</gene>
<dbReference type="Pfam" id="PF00022">
    <property type="entry name" value="Actin"/>
    <property type="match status" value="2"/>
</dbReference>
<evidence type="ECO:0000313" key="3">
    <source>
        <dbReference type="EMBL" id="CAG8958288.1"/>
    </source>
</evidence>
<evidence type="ECO:0000256" key="1">
    <source>
        <dbReference type="RuleBase" id="RU000487"/>
    </source>
</evidence>
<dbReference type="Proteomes" id="UP000696280">
    <property type="component" value="Unassembled WGS sequence"/>
</dbReference>
<feature type="region of interest" description="Disordered" evidence="2">
    <location>
        <begin position="445"/>
        <end position="465"/>
    </location>
</feature>
<organism evidence="3 4">
    <name type="scientific">Hymenoscyphus fraxineus</name>
    <dbReference type="NCBI Taxonomy" id="746836"/>
    <lineage>
        <taxon>Eukaryota</taxon>
        <taxon>Fungi</taxon>
        <taxon>Dikarya</taxon>
        <taxon>Ascomycota</taxon>
        <taxon>Pezizomycotina</taxon>
        <taxon>Leotiomycetes</taxon>
        <taxon>Helotiales</taxon>
        <taxon>Helotiaceae</taxon>
        <taxon>Hymenoscyphus</taxon>
    </lineage>
</organism>
<accession>A0A9N9L553</accession>
<dbReference type="OrthoDB" id="337660at2759"/>
<keyword evidence="4" id="KW-1185">Reference proteome</keyword>
<comment type="similarity">
    <text evidence="1">Belongs to the actin family.</text>
</comment>
<evidence type="ECO:0000256" key="2">
    <source>
        <dbReference type="SAM" id="MobiDB-lite"/>
    </source>
</evidence>
<feature type="region of interest" description="Disordered" evidence="2">
    <location>
        <begin position="558"/>
        <end position="577"/>
    </location>
</feature>
<evidence type="ECO:0008006" key="5">
    <source>
        <dbReference type="Google" id="ProtNLM"/>
    </source>
</evidence>
<dbReference type="Gene3D" id="3.30.420.40">
    <property type="match status" value="2"/>
</dbReference>
<dbReference type="PANTHER" id="PTHR11937">
    <property type="entry name" value="ACTIN"/>
    <property type="match status" value="1"/>
</dbReference>
<feature type="region of interest" description="Disordered" evidence="2">
    <location>
        <begin position="22"/>
        <end position="43"/>
    </location>
</feature>
<sequence>MSSSTGPGPGPAHRNVASIRSPLANIPGSPTSPHTPTRGIGISSAFGSPSALRAEDDHVVIELGARYFRAGFAGEALPISTIGFGPEAQRRTGDYRRWEAGHDAEWRKRIRGKSWGEAHEFWSPDLRDLDMGLVSDKLDRAMRDAFAKNLLIDSRPRKVSLILPSAFPLPLLSTVLDTMFANFQSPTISLMSSPVLCTISAGLRSALVVDIGWAETVVSAIYELREVQSTRSVRATKWLGKEMSRVLSKLIEPNAPQRVSETSEMAEDEAMSSLLSFEECEQVVTRMAWCKPGKTTKHISPAIGLTPVKEEDELRSSMRSLQIGNVVEKEAQTFIDLTSTSPPRKLQVPLATLSEPCESTFFATGTPESELDDEETPLHLLIYRSLLKLPIDVRSTCMARIVFVGGGSKLPGLQSRVLEELDHLIEHRGWVNVQGKAVEQLRNNPRFSKTRNKQSGRGPMEVPPGDITLASLQEQESDPIEDTINRAARKINPSLEEGHLRAIHSLGAWAGGSLLTNLKVPSVSVIEREQWLQHGVLGASKSSEVSVSVSSRQSMGAGGAFKSVGGERSSWTLGLWA</sequence>
<comment type="caution">
    <text evidence="3">The sequence shown here is derived from an EMBL/GenBank/DDBJ whole genome shotgun (WGS) entry which is preliminary data.</text>
</comment>
<dbReference type="AlphaFoldDB" id="A0A9N9L553"/>
<name>A0A9N9L553_9HELO</name>
<proteinExistence type="inferred from homology"/>
<evidence type="ECO:0000313" key="4">
    <source>
        <dbReference type="Proteomes" id="UP000696280"/>
    </source>
</evidence>
<protein>
    <recommendedName>
        <fullName evidence="5">Actin-like ATPase domain-containing protein</fullName>
    </recommendedName>
</protein>
<dbReference type="InterPro" id="IPR043129">
    <property type="entry name" value="ATPase_NBD"/>
</dbReference>
<dbReference type="InterPro" id="IPR004000">
    <property type="entry name" value="Actin"/>
</dbReference>
<dbReference type="SUPFAM" id="SSF53067">
    <property type="entry name" value="Actin-like ATPase domain"/>
    <property type="match status" value="2"/>
</dbReference>
<dbReference type="EMBL" id="CAJVRL010000081">
    <property type="protein sequence ID" value="CAG8958288.1"/>
    <property type="molecule type" value="Genomic_DNA"/>
</dbReference>
<dbReference type="SMART" id="SM00268">
    <property type="entry name" value="ACTIN"/>
    <property type="match status" value="1"/>
</dbReference>
<reference evidence="3" key="1">
    <citation type="submission" date="2021-07" db="EMBL/GenBank/DDBJ databases">
        <authorList>
            <person name="Durling M."/>
        </authorList>
    </citation>
    <scope>NUCLEOTIDE SEQUENCE</scope>
</reference>